<organism evidence="1">
    <name type="scientific">Rhizophora mucronata</name>
    <name type="common">Asiatic mangrove</name>
    <dbReference type="NCBI Taxonomy" id="61149"/>
    <lineage>
        <taxon>Eukaryota</taxon>
        <taxon>Viridiplantae</taxon>
        <taxon>Streptophyta</taxon>
        <taxon>Embryophyta</taxon>
        <taxon>Tracheophyta</taxon>
        <taxon>Spermatophyta</taxon>
        <taxon>Magnoliopsida</taxon>
        <taxon>eudicotyledons</taxon>
        <taxon>Gunneridae</taxon>
        <taxon>Pentapetalae</taxon>
        <taxon>rosids</taxon>
        <taxon>fabids</taxon>
        <taxon>Malpighiales</taxon>
        <taxon>Rhizophoraceae</taxon>
        <taxon>Rhizophora</taxon>
    </lineage>
</organism>
<dbReference type="EMBL" id="GGEC01060536">
    <property type="protein sequence ID" value="MBX41020.1"/>
    <property type="molecule type" value="Transcribed_RNA"/>
</dbReference>
<name>A0A2P2NF33_RHIMU</name>
<accession>A0A2P2NF33</accession>
<evidence type="ECO:0000313" key="1">
    <source>
        <dbReference type="EMBL" id="MBX41020.1"/>
    </source>
</evidence>
<protein>
    <submittedName>
        <fullName evidence="1">Uncharacterized protein</fullName>
    </submittedName>
</protein>
<reference evidence="1" key="1">
    <citation type="submission" date="2018-02" db="EMBL/GenBank/DDBJ databases">
        <title>Rhizophora mucronata_Transcriptome.</title>
        <authorList>
            <person name="Meera S.P."/>
            <person name="Sreeshan A."/>
            <person name="Augustine A."/>
        </authorList>
    </citation>
    <scope>NUCLEOTIDE SEQUENCE</scope>
    <source>
        <tissue evidence="1">Leaf</tissue>
    </source>
</reference>
<dbReference type="AlphaFoldDB" id="A0A2P2NF33"/>
<sequence length="32" mass="3729">MHMIILRQYDTLLEVQAKIEMCKFFGLQGQGS</sequence>
<proteinExistence type="predicted"/>